<protein>
    <recommendedName>
        <fullName evidence="3">Zn(2)-C6 fungal-type domain-containing protein</fullName>
    </recommendedName>
</protein>
<keyword evidence="1" id="KW-0539">Nucleus</keyword>
<dbReference type="GeneID" id="72070205"/>
<dbReference type="Pfam" id="PF00172">
    <property type="entry name" value="Zn_clus"/>
    <property type="match status" value="1"/>
</dbReference>
<dbReference type="PROSITE" id="PS50048">
    <property type="entry name" value="ZN2_CY6_FUNGAL_2"/>
    <property type="match status" value="1"/>
</dbReference>
<dbReference type="OrthoDB" id="5595695at2759"/>
<keyword evidence="5" id="KW-1185">Reference proteome</keyword>
<gene>
    <name evidence="4" type="ORF">JDV02_008257</name>
</gene>
<dbReference type="InterPro" id="IPR036864">
    <property type="entry name" value="Zn2-C6_fun-type_DNA-bd_sf"/>
</dbReference>
<organism evidence="4 5">
    <name type="scientific">Purpureocillium takamizusanense</name>
    <dbReference type="NCBI Taxonomy" id="2060973"/>
    <lineage>
        <taxon>Eukaryota</taxon>
        <taxon>Fungi</taxon>
        <taxon>Dikarya</taxon>
        <taxon>Ascomycota</taxon>
        <taxon>Pezizomycotina</taxon>
        <taxon>Sordariomycetes</taxon>
        <taxon>Hypocreomycetidae</taxon>
        <taxon>Hypocreales</taxon>
        <taxon>Ophiocordycipitaceae</taxon>
        <taxon>Purpureocillium</taxon>
    </lineage>
</organism>
<dbReference type="CDD" id="cd00067">
    <property type="entry name" value="GAL4"/>
    <property type="match status" value="1"/>
</dbReference>
<reference evidence="4" key="1">
    <citation type="submission" date="2021-11" db="EMBL/GenBank/DDBJ databases">
        <title>Purpureocillium_takamizusanense_genome.</title>
        <authorList>
            <person name="Nguyen N.-H."/>
        </authorList>
    </citation>
    <scope>NUCLEOTIDE SEQUENCE</scope>
    <source>
        <strain evidence="4">PT3</strain>
    </source>
</reference>
<dbReference type="EMBL" id="CP086361">
    <property type="protein sequence ID" value="UNI22361.1"/>
    <property type="molecule type" value="Genomic_DNA"/>
</dbReference>
<dbReference type="GO" id="GO:0008270">
    <property type="term" value="F:zinc ion binding"/>
    <property type="evidence" value="ECO:0007669"/>
    <property type="project" value="InterPro"/>
</dbReference>
<dbReference type="GO" id="GO:0000981">
    <property type="term" value="F:DNA-binding transcription factor activity, RNA polymerase II-specific"/>
    <property type="evidence" value="ECO:0007669"/>
    <property type="project" value="InterPro"/>
</dbReference>
<dbReference type="RefSeq" id="XP_047845842.1">
    <property type="nucleotide sequence ID" value="XM_047989837.1"/>
</dbReference>
<dbReference type="CDD" id="cd12148">
    <property type="entry name" value="fungal_TF_MHR"/>
    <property type="match status" value="1"/>
</dbReference>
<evidence type="ECO:0000256" key="1">
    <source>
        <dbReference type="ARBA" id="ARBA00023242"/>
    </source>
</evidence>
<name>A0A9Q8QNF1_9HYPO</name>
<proteinExistence type="predicted"/>
<dbReference type="AlphaFoldDB" id="A0A9Q8QNF1"/>
<evidence type="ECO:0000313" key="4">
    <source>
        <dbReference type="EMBL" id="UNI22361.1"/>
    </source>
</evidence>
<feature type="compositionally biased region" description="Basic and acidic residues" evidence="2">
    <location>
        <begin position="1"/>
        <end position="10"/>
    </location>
</feature>
<sequence length="653" mass="72088">MRAQRHHPESSRQLLPKPPGGPGGTPPRGEAIQRFKRSQVKLACDRCRKRKAKCDGRRPSCRSCLAAHAECVYAGPGATLKQRLAELEGAYADAKRSLDAMGKSAEWRTLDHSRRAGDSQGVDDVFSRAASGLDGRPTSVSDGEPSQRLHLQEGSPSTTFLTWSALGEFRPVLPLSRWTAVTRDEGVLNHLFALFWTWDHSLARILHRELLLDSLTADPEAPGHIDTCFCSQLLINSILAISTSCFYKSDGPSMFALRGSSFADEAFQLLAIQQEPIEVSLMQGVAILSVHEMTFGDLPLGTSLFFDKLSALKSSSTVFDGPGWLGYDRGNPKASKVEQAMASIANGFHCLDVRMSLIANRPATALGLSGTPPPQEESVSPLWTPYPVAAEPQLLYHSQVSAAEYELTQMACEFLPAIEESRSSVVPDYCSCKELYDRFLAWKSSSPDMLRCQTIQAPSWTNLLVWFELVCLKLLEPFLGLSFLGFDGGESARSLSRSHCENLISHLWNYRASFGMRLECWLVYACHASVASLLTNLPLPGPHEDLLCRGCELLFEMGHYMPRANDLLLALQDEASLRNIEIPNACKPYLDAGAALARRISIRNVTPLLFTPASEGLELPSCQVTFGSHIERLEEEDLDQRDGEGQYVRNEPE</sequence>
<accession>A0A9Q8QNF1</accession>
<dbReference type="PROSITE" id="PS00463">
    <property type="entry name" value="ZN2_CY6_FUNGAL_1"/>
    <property type="match status" value="1"/>
</dbReference>
<evidence type="ECO:0000256" key="2">
    <source>
        <dbReference type="SAM" id="MobiDB-lite"/>
    </source>
</evidence>
<evidence type="ECO:0000313" key="5">
    <source>
        <dbReference type="Proteomes" id="UP000829364"/>
    </source>
</evidence>
<feature type="compositionally biased region" description="Pro residues" evidence="2">
    <location>
        <begin position="16"/>
        <end position="25"/>
    </location>
</feature>
<dbReference type="InterPro" id="IPR053187">
    <property type="entry name" value="Notoamide_regulator"/>
</dbReference>
<dbReference type="Proteomes" id="UP000829364">
    <property type="component" value="Chromosome 8"/>
</dbReference>
<feature type="region of interest" description="Disordered" evidence="2">
    <location>
        <begin position="129"/>
        <end position="151"/>
    </location>
</feature>
<evidence type="ECO:0000259" key="3">
    <source>
        <dbReference type="PROSITE" id="PS50048"/>
    </source>
</evidence>
<dbReference type="SUPFAM" id="SSF57701">
    <property type="entry name" value="Zn2/Cys6 DNA-binding domain"/>
    <property type="match status" value="1"/>
</dbReference>
<dbReference type="Gene3D" id="4.10.240.10">
    <property type="entry name" value="Zn(2)-C6 fungal-type DNA-binding domain"/>
    <property type="match status" value="1"/>
</dbReference>
<dbReference type="PANTHER" id="PTHR47256">
    <property type="entry name" value="ZN(II)2CYS6 TRANSCRIPTION FACTOR (EUROFUNG)-RELATED"/>
    <property type="match status" value="1"/>
</dbReference>
<feature type="region of interest" description="Disordered" evidence="2">
    <location>
        <begin position="1"/>
        <end position="30"/>
    </location>
</feature>
<dbReference type="KEGG" id="ptkz:JDV02_008257"/>
<dbReference type="SMART" id="SM00066">
    <property type="entry name" value="GAL4"/>
    <property type="match status" value="1"/>
</dbReference>
<dbReference type="InterPro" id="IPR001138">
    <property type="entry name" value="Zn2Cys6_DnaBD"/>
</dbReference>
<dbReference type="PANTHER" id="PTHR47256:SF3">
    <property type="entry name" value="ZN(II)2CYS6 TRANSCRIPTION FACTOR (EUROFUNG)"/>
    <property type="match status" value="1"/>
</dbReference>
<feature type="domain" description="Zn(2)-C6 fungal-type" evidence="3">
    <location>
        <begin position="43"/>
        <end position="73"/>
    </location>
</feature>